<dbReference type="InterPro" id="IPR001570">
    <property type="entry name" value="Peptidase_M4_C_domain"/>
</dbReference>
<dbReference type="SUPFAM" id="SSF49854">
    <property type="entry name" value="Spermadhesin, CUB domain"/>
    <property type="match status" value="1"/>
</dbReference>
<evidence type="ECO:0000256" key="1">
    <source>
        <dbReference type="ARBA" id="ARBA00009388"/>
    </source>
</evidence>
<dbReference type="Pfam" id="PF18887">
    <property type="entry name" value="MBG_3"/>
    <property type="match status" value="3"/>
</dbReference>
<dbReference type="PROSITE" id="PS50853">
    <property type="entry name" value="FN3"/>
    <property type="match status" value="1"/>
</dbReference>
<keyword evidence="3" id="KW-0479">Metal-binding</keyword>
<dbReference type="Pfam" id="PF01833">
    <property type="entry name" value="TIG"/>
    <property type="match status" value="1"/>
</dbReference>
<gene>
    <name evidence="12" type="ORF">Q0590_07580</name>
</gene>
<dbReference type="Proteomes" id="UP001168528">
    <property type="component" value="Unassembled WGS sequence"/>
</dbReference>
<dbReference type="InterPro" id="IPR002909">
    <property type="entry name" value="IPT_dom"/>
</dbReference>
<evidence type="ECO:0000256" key="2">
    <source>
        <dbReference type="ARBA" id="ARBA00022670"/>
    </source>
</evidence>
<feature type="chain" id="PRO_5045841773" evidence="9">
    <location>
        <begin position="22"/>
        <end position="1296"/>
    </location>
</feature>
<reference evidence="12" key="1">
    <citation type="submission" date="2023-07" db="EMBL/GenBank/DDBJ databases">
        <title>The genome sequence of Rhodocytophaga aerolata KACC 12507.</title>
        <authorList>
            <person name="Zhang X."/>
        </authorList>
    </citation>
    <scope>NUCLEOTIDE SEQUENCE</scope>
    <source>
        <strain evidence="12">KACC 12507</strain>
    </source>
</reference>
<keyword evidence="13" id="KW-1185">Reference proteome</keyword>
<sequence length="1296" mass="140578">MKNIYGLVCLVVNLFCGALYAQTVPTGKNEAILLRFSTQNAAKLAPSKYTIEQQLGLSKKSKLVLQHSTKDYSGFIHERVQQYHQGVKVEYGVYNILKKNGLLSSVSGEKYSIAEELNTQPTLTEETALQHALQHVGARTYKWQIPEEEAALKVQEKNTKATYLPKGELVICKVFINGKRDVENEMALAYKFDIYAHEPLSRAYLYVNAHDGRIIHQDAIIKHATGIAATRYSGTKNIETEKRDTTHRLRDYTRGTGIETYNLRNSTSYSFAVDFFDKDNNWTAAEFNTDLKDNAALDAHWGAMMTYDYFKNVHGRNSFDGNGKKIKNYVHYSKNYSNAFWNGSVMTYGDGGTNNGIVVQPFVTLDIVAHEISHAICENTARLVYSYEPGALNEGFSDIWAATIEYYADPSKKTWLLGEETNVAFRSMSNPKEYLQPDTYQGQYWYTGIADNGGVHINSGVLNHWFYILSVGKSGVNDHGDAFAVSGITMQKAAQIAYRTESIYLTSNSKYADMRKFSIQAAIDLFGENSNETLQTMNAWYAVGVYDMESAPSLLTATASATRVELSWTDNATNETGFVIERSLKLAQDFVKIATIGANTTRYTDKGILSNALYYYRVRTQNGQVLSGFSNVANAAIGQPTITMETNTIATCQAVFLDPGGAANYGNGRKTTMTFSPSTPGSKLSITFSSFDLEKDYDFLMIYDGATTSAPFIGKYTGTTLPPVITAKNSAGQLTFYFVSDDIINKAGWVATLSCIGGSIPAPIVNSFSPESGIPGSTVIIKGLHFQGATAVYFNDTPAEFTINSNTQLTAIVPANAGKGTIRIITGTGDGESSSLFTVTPIITLSELTYTYDGLPKSVKVHTNPANLPVTVLYNQSSALPVNAGVYEVTATIEHTAYQGTITGTLTINQAEASIILGELTQTYSGIALIPSTKTIPAGLPVSLSYNDLATTPVNAGIYTVNASINNPNYKGKAQGIFTISKAAATILLTNTQQTYTGTPTSVIATTSPAGLLFNVAYNNTSFAPTNAGTYQVSATITNPNYEGAATGTLVINKASQTIELEHIGDKYFGDTGFTLLAKASSQLPVDYSIVKGAAIIANNVINLTGAGQVTIRISQAGNENYMAATIERTICVKPGKPIITSSQANTDNSYILTSSSQEGNEWLLNGEPIVGATTQTLQVTKSGNYAVKITIDGCTNVSEEVTITVPTSRIPAVAIQVYPNPASDKIAIDITHMTGALECITTVYNIMGEKVAEKAMNPQSGGWQSELTISHLTPGRYIIQVTNGQQQYSKTFVKQ</sequence>
<evidence type="ECO:0000256" key="3">
    <source>
        <dbReference type="ARBA" id="ARBA00022723"/>
    </source>
</evidence>
<feature type="domain" description="CUB" evidence="10">
    <location>
        <begin position="622"/>
        <end position="756"/>
    </location>
</feature>
<evidence type="ECO:0000259" key="10">
    <source>
        <dbReference type="PROSITE" id="PS01180"/>
    </source>
</evidence>
<dbReference type="Gene3D" id="2.60.120.290">
    <property type="entry name" value="Spermadhesin, CUB domain"/>
    <property type="match status" value="1"/>
</dbReference>
<keyword evidence="5" id="KW-0378">Hydrolase</keyword>
<evidence type="ECO:0000256" key="8">
    <source>
        <dbReference type="ARBA" id="ARBA00023157"/>
    </source>
</evidence>
<dbReference type="InterPro" id="IPR014756">
    <property type="entry name" value="Ig_E-set"/>
</dbReference>
<dbReference type="Pfam" id="PF18962">
    <property type="entry name" value="Por_Secre_tail"/>
    <property type="match status" value="1"/>
</dbReference>
<evidence type="ECO:0000256" key="5">
    <source>
        <dbReference type="ARBA" id="ARBA00022801"/>
    </source>
</evidence>
<dbReference type="InterPro" id="IPR013856">
    <property type="entry name" value="Peptidase_M4_domain"/>
</dbReference>
<dbReference type="PROSITE" id="PS01180">
    <property type="entry name" value="CUB"/>
    <property type="match status" value="1"/>
</dbReference>
<dbReference type="CDD" id="cd00063">
    <property type="entry name" value="FN3"/>
    <property type="match status" value="1"/>
</dbReference>
<dbReference type="InterPro" id="IPR027268">
    <property type="entry name" value="Peptidase_M4/M1_CTD_sf"/>
</dbReference>
<dbReference type="PANTHER" id="PTHR33794:SF1">
    <property type="entry name" value="BACILLOLYSIN"/>
    <property type="match status" value="1"/>
</dbReference>
<dbReference type="SUPFAM" id="SSF49265">
    <property type="entry name" value="Fibronectin type III"/>
    <property type="match status" value="1"/>
</dbReference>
<dbReference type="InterPro" id="IPR000859">
    <property type="entry name" value="CUB_dom"/>
</dbReference>
<accession>A0ABT8R1X9</accession>
<dbReference type="InterPro" id="IPR023612">
    <property type="entry name" value="Peptidase_M4"/>
</dbReference>
<keyword evidence="4 9" id="KW-0732">Signal</keyword>
<dbReference type="EMBL" id="JAUKPO010000003">
    <property type="protein sequence ID" value="MDO1446106.1"/>
    <property type="molecule type" value="Genomic_DNA"/>
</dbReference>
<dbReference type="PRINTS" id="PR00730">
    <property type="entry name" value="THERMOLYSIN"/>
</dbReference>
<evidence type="ECO:0000313" key="13">
    <source>
        <dbReference type="Proteomes" id="UP001168528"/>
    </source>
</evidence>
<evidence type="ECO:0000256" key="9">
    <source>
        <dbReference type="SAM" id="SignalP"/>
    </source>
</evidence>
<dbReference type="SMART" id="SM00042">
    <property type="entry name" value="CUB"/>
    <property type="match status" value="1"/>
</dbReference>
<dbReference type="CDD" id="cd09597">
    <property type="entry name" value="M4_TLP"/>
    <property type="match status" value="1"/>
</dbReference>
<dbReference type="RefSeq" id="WP_302036907.1">
    <property type="nucleotide sequence ID" value="NZ_JAUKPO010000003.1"/>
</dbReference>
<dbReference type="InterPro" id="IPR035914">
    <property type="entry name" value="Sperma_CUB_dom_sf"/>
</dbReference>
<dbReference type="Gene3D" id="2.60.40.10">
    <property type="entry name" value="Immunoglobulins"/>
    <property type="match status" value="2"/>
</dbReference>
<feature type="signal peptide" evidence="9">
    <location>
        <begin position="1"/>
        <end position="21"/>
    </location>
</feature>
<comment type="similarity">
    <text evidence="1">Belongs to the peptidase M4 family.</text>
</comment>
<feature type="domain" description="Fibronectin type-III" evidence="11">
    <location>
        <begin position="551"/>
        <end position="640"/>
    </location>
</feature>
<comment type="caution">
    <text evidence="12">The sequence shown here is derived from an EMBL/GenBank/DDBJ whole genome shotgun (WGS) entry which is preliminary data.</text>
</comment>
<protein>
    <submittedName>
        <fullName evidence="12">MBG domain-containing protein</fullName>
    </submittedName>
</protein>
<dbReference type="Pfam" id="PF01447">
    <property type="entry name" value="Peptidase_M4"/>
    <property type="match status" value="1"/>
</dbReference>
<dbReference type="Gene3D" id="3.10.450.490">
    <property type="match status" value="1"/>
</dbReference>
<dbReference type="NCBIfam" id="TIGR04183">
    <property type="entry name" value="Por_Secre_tail"/>
    <property type="match status" value="1"/>
</dbReference>
<dbReference type="Pfam" id="PF00431">
    <property type="entry name" value="CUB"/>
    <property type="match status" value="1"/>
</dbReference>
<dbReference type="Gene3D" id="1.10.390.10">
    <property type="entry name" value="Neutral Protease Domain 2"/>
    <property type="match status" value="1"/>
</dbReference>
<keyword evidence="2" id="KW-0645">Protease</keyword>
<dbReference type="Pfam" id="PF02868">
    <property type="entry name" value="Peptidase_M4_C"/>
    <property type="match status" value="1"/>
</dbReference>
<keyword evidence="8" id="KW-1015">Disulfide bond</keyword>
<dbReference type="InterPro" id="IPR026444">
    <property type="entry name" value="Secre_tail"/>
</dbReference>
<evidence type="ECO:0000259" key="11">
    <source>
        <dbReference type="PROSITE" id="PS50853"/>
    </source>
</evidence>
<evidence type="ECO:0000313" key="12">
    <source>
        <dbReference type="EMBL" id="MDO1446106.1"/>
    </source>
</evidence>
<dbReference type="InterPro" id="IPR036116">
    <property type="entry name" value="FN3_sf"/>
</dbReference>
<dbReference type="InterPro" id="IPR011096">
    <property type="entry name" value="FTP_domain"/>
</dbReference>
<dbReference type="InterPro" id="IPR050728">
    <property type="entry name" value="Zinc_Metalloprotease_M4"/>
</dbReference>
<dbReference type="InterPro" id="IPR013783">
    <property type="entry name" value="Ig-like_fold"/>
</dbReference>
<dbReference type="Gene3D" id="3.10.170.10">
    <property type="match status" value="1"/>
</dbReference>
<dbReference type="InterPro" id="IPR003961">
    <property type="entry name" value="FN3_dom"/>
</dbReference>
<dbReference type="InterPro" id="IPR043772">
    <property type="entry name" value="MBG_3"/>
</dbReference>
<dbReference type="SUPFAM" id="SSF55486">
    <property type="entry name" value="Metalloproteases ('zincins'), catalytic domain"/>
    <property type="match status" value="1"/>
</dbReference>
<dbReference type="Pfam" id="PF07504">
    <property type="entry name" value="FTP"/>
    <property type="match status" value="1"/>
</dbReference>
<organism evidence="12 13">
    <name type="scientific">Rhodocytophaga aerolata</name>
    <dbReference type="NCBI Taxonomy" id="455078"/>
    <lineage>
        <taxon>Bacteria</taxon>
        <taxon>Pseudomonadati</taxon>
        <taxon>Bacteroidota</taxon>
        <taxon>Cytophagia</taxon>
        <taxon>Cytophagales</taxon>
        <taxon>Rhodocytophagaceae</taxon>
        <taxon>Rhodocytophaga</taxon>
    </lineage>
</organism>
<evidence type="ECO:0000256" key="6">
    <source>
        <dbReference type="ARBA" id="ARBA00022833"/>
    </source>
</evidence>
<keyword evidence="6" id="KW-0862">Zinc</keyword>
<evidence type="ECO:0000256" key="4">
    <source>
        <dbReference type="ARBA" id="ARBA00022729"/>
    </source>
</evidence>
<name>A0ABT8R1X9_9BACT</name>
<dbReference type="PANTHER" id="PTHR33794">
    <property type="entry name" value="BACILLOLYSIN"/>
    <property type="match status" value="1"/>
</dbReference>
<proteinExistence type="inferred from homology"/>
<evidence type="ECO:0000256" key="7">
    <source>
        <dbReference type="ARBA" id="ARBA00023049"/>
    </source>
</evidence>
<dbReference type="CDD" id="cd00041">
    <property type="entry name" value="CUB"/>
    <property type="match status" value="1"/>
</dbReference>
<keyword evidence="7" id="KW-0482">Metalloprotease</keyword>
<dbReference type="CDD" id="cd00603">
    <property type="entry name" value="IPT_PCSR"/>
    <property type="match status" value="1"/>
</dbReference>
<dbReference type="SUPFAM" id="SSF81296">
    <property type="entry name" value="E set domains"/>
    <property type="match status" value="1"/>
</dbReference>